<evidence type="ECO:0000256" key="1">
    <source>
        <dbReference type="ARBA" id="ARBA00022723"/>
    </source>
</evidence>
<evidence type="ECO:0000256" key="2">
    <source>
        <dbReference type="ARBA" id="ARBA00023004"/>
    </source>
</evidence>
<protein>
    <submittedName>
        <fullName evidence="5">Coenzyme F420-reducing hydrogenase subunit beta-like protein</fullName>
    </submittedName>
</protein>
<dbReference type="PANTHER" id="PTHR31332:SF0">
    <property type="entry name" value="7-HYDROXYMETHYL CHLOROPHYLL A REDUCTASE, CHLOROPLASTIC"/>
    <property type="match status" value="1"/>
</dbReference>
<dbReference type="Pfam" id="PF04422">
    <property type="entry name" value="FrhB_FdhB_N"/>
    <property type="match status" value="1"/>
</dbReference>
<feature type="domain" description="4Fe-4S ferredoxin-type" evidence="4">
    <location>
        <begin position="41"/>
        <end position="71"/>
    </location>
</feature>
<organism evidence="5 6">
    <name type="scientific">Desulfoferula mesophila</name>
    <dbReference type="NCBI Taxonomy" id="3058419"/>
    <lineage>
        <taxon>Bacteria</taxon>
        <taxon>Pseudomonadati</taxon>
        <taxon>Thermodesulfobacteriota</taxon>
        <taxon>Desulfarculia</taxon>
        <taxon>Desulfarculales</taxon>
        <taxon>Desulfarculaceae</taxon>
        <taxon>Desulfoferula</taxon>
    </lineage>
</organism>
<dbReference type="EMBL" id="AP028679">
    <property type="protein sequence ID" value="BEQ14422.1"/>
    <property type="molecule type" value="Genomic_DNA"/>
</dbReference>
<dbReference type="RefSeq" id="WP_338606132.1">
    <property type="nucleotide sequence ID" value="NZ_AP028679.1"/>
</dbReference>
<evidence type="ECO:0000313" key="5">
    <source>
        <dbReference type="EMBL" id="BEQ14422.1"/>
    </source>
</evidence>
<keyword evidence="6" id="KW-1185">Reference proteome</keyword>
<gene>
    <name evidence="5" type="ORF">FAK_14880</name>
</gene>
<reference evidence="6" key="1">
    <citation type="journal article" date="2023" name="Arch. Microbiol.">
        <title>Desulfoferula mesophilus gen. nov. sp. nov., a mesophilic sulfate-reducing bacterium isolated from a brackish lake sediment.</title>
        <authorList>
            <person name="Watanabe T."/>
            <person name="Yabe T."/>
            <person name="Tsuji J.M."/>
            <person name="Fukui M."/>
        </authorList>
    </citation>
    <scope>NUCLEOTIDE SEQUENCE [LARGE SCALE GENOMIC DNA]</scope>
    <source>
        <strain evidence="6">12FAK</strain>
    </source>
</reference>
<dbReference type="PROSITE" id="PS00198">
    <property type="entry name" value="4FE4S_FER_1"/>
    <property type="match status" value="1"/>
</dbReference>
<dbReference type="PROSITE" id="PS51379">
    <property type="entry name" value="4FE4S_FER_2"/>
    <property type="match status" value="2"/>
</dbReference>
<dbReference type="GO" id="GO:0051536">
    <property type="term" value="F:iron-sulfur cluster binding"/>
    <property type="evidence" value="ECO:0007669"/>
    <property type="project" value="UniProtKB-KW"/>
</dbReference>
<dbReference type="SUPFAM" id="SSF54862">
    <property type="entry name" value="4Fe-4S ferredoxins"/>
    <property type="match status" value="1"/>
</dbReference>
<dbReference type="GO" id="GO:0046872">
    <property type="term" value="F:metal ion binding"/>
    <property type="evidence" value="ECO:0007669"/>
    <property type="project" value="UniProtKB-KW"/>
</dbReference>
<keyword evidence="1" id="KW-0479">Metal-binding</keyword>
<dbReference type="PANTHER" id="PTHR31332">
    <property type="entry name" value="7-HYDROXYMETHYL CHLOROPHYLL A REDUCTASE, CHLOROPLASTIC"/>
    <property type="match status" value="1"/>
</dbReference>
<accession>A0AAU9ED09</accession>
<keyword evidence="2" id="KW-0408">Iron</keyword>
<dbReference type="InterPro" id="IPR007525">
    <property type="entry name" value="FrhB_FdhB_C"/>
</dbReference>
<keyword evidence="3" id="KW-0411">Iron-sulfur</keyword>
<dbReference type="InterPro" id="IPR017900">
    <property type="entry name" value="4Fe4S_Fe_S_CS"/>
</dbReference>
<evidence type="ECO:0000313" key="6">
    <source>
        <dbReference type="Proteomes" id="UP001366166"/>
    </source>
</evidence>
<dbReference type="InterPro" id="IPR007516">
    <property type="entry name" value="Co_F420_Hydgase/DH_bsu_N"/>
</dbReference>
<dbReference type="GO" id="GO:0052592">
    <property type="term" value="F:oxidoreductase activity, acting on CH or CH2 groups, with an iron-sulfur protein as acceptor"/>
    <property type="evidence" value="ECO:0007669"/>
    <property type="project" value="TreeGrafter"/>
</dbReference>
<dbReference type="Pfam" id="PF04432">
    <property type="entry name" value="FrhB_FdhB_C"/>
    <property type="match status" value="1"/>
</dbReference>
<dbReference type="AlphaFoldDB" id="A0AAU9ED09"/>
<dbReference type="Gene3D" id="3.30.70.20">
    <property type="match status" value="1"/>
</dbReference>
<dbReference type="InterPro" id="IPR017896">
    <property type="entry name" value="4Fe4S_Fe-S-bd"/>
</dbReference>
<dbReference type="Pfam" id="PF13187">
    <property type="entry name" value="Fer4_9"/>
    <property type="match status" value="1"/>
</dbReference>
<dbReference type="KEGG" id="dmp:FAK_14880"/>
<dbReference type="InterPro" id="IPR045220">
    <property type="entry name" value="FRHB/FDHB/HCAR-like"/>
</dbReference>
<feature type="domain" description="4Fe-4S ferredoxin-type" evidence="4">
    <location>
        <begin position="10"/>
        <end position="39"/>
    </location>
</feature>
<evidence type="ECO:0000256" key="3">
    <source>
        <dbReference type="ARBA" id="ARBA00023014"/>
    </source>
</evidence>
<name>A0AAU9ED09_9BACT</name>
<sequence length="404" mass="44171">MPMDDFKDLHAQVIARGLCTACGLCVGACPHECLQWDDELEEPRLDGECLGCGLCASACPGGGAPLPVLEEKFLGRSRTPEEEYLGVHQELLCGHARDESLRRASASGGVTSALLIYAMEQGLIDAAVLAGSDPERPWRTIPILARSPEEVRAAVGSRYQLCPSLAALGQAATWERVAVVALPCQVHGLRKLAASPQGRDLRERVVFILGLFCGANTSYRITEHVIAEFSDVPLHEIRGFTYRGGPSSHDITIKCADGSVHTIANADRISNYLWLIRDRCRMCPDWTAELADVSLGDIFVGGAKGPLQKVPHWNGFIVRNDKGRELVAGAQKAGAISLEPLEEAALYGNIGFEAKKHGAIHHLHQRKRYGWPTPDFGCEFSWRPRRRVPFQISLPDWPDPKTGS</sequence>
<dbReference type="Proteomes" id="UP001366166">
    <property type="component" value="Chromosome"/>
</dbReference>
<proteinExistence type="predicted"/>
<evidence type="ECO:0000259" key="4">
    <source>
        <dbReference type="PROSITE" id="PS51379"/>
    </source>
</evidence>